<name>A0A8S3B052_9BILA</name>
<accession>A0A8S3B052</accession>
<dbReference type="EMBL" id="CAJOBH010135943">
    <property type="protein sequence ID" value="CAF4781635.1"/>
    <property type="molecule type" value="Genomic_DNA"/>
</dbReference>
<gene>
    <name evidence="1" type="ORF">BYL167_LOCUS47335</name>
    <name evidence="2" type="ORF">GIL414_LOCUS50727</name>
</gene>
<evidence type="ECO:0000313" key="2">
    <source>
        <dbReference type="EMBL" id="CAF4878240.1"/>
    </source>
</evidence>
<protein>
    <submittedName>
        <fullName evidence="1">Uncharacterized protein</fullName>
    </submittedName>
</protein>
<dbReference type="Proteomes" id="UP000681967">
    <property type="component" value="Unassembled WGS sequence"/>
</dbReference>
<dbReference type="AlphaFoldDB" id="A0A8S3B052"/>
<sequence length="53" mass="5525">IDKNIILTVPGVIFKLAVKMGASVSILVSSFSPGGTNNELHNPLAAKSLSNNF</sequence>
<dbReference type="Proteomes" id="UP000681720">
    <property type="component" value="Unassembled WGS sequence"/>
</dbReference>
<comment type="caution">
    <text evidence="1">The sequence shown here is derived from an EMBL/GenBank/DDBJ whole genome shotgun (WGS) entry which is preliminary data.</text>
</comment>
<dbReference type="EMBL" id="CAJOBJ010169746">
    <property type="protein sequence ID" value="CAF4878240.1"/>
    <property type="molecule type" value="Genomic_DNA"/>
</dbReference>
<organism evidence="1 3">
    <name type="scientific">Rotaria magnacalcarata</name>
    <dbReference type="NCBI Taxonomy" id="392030"/>
    <lineage>
        <taxon>Eukaryota</taxon>
        <taxon>Metazoa</taxon>
        <taxon>Spiralia</taxon>
        <taxon>Gnathifera</taxon>
        <taxon>Rotifera</taxon>
        <taxon>Eurotatoria</taxon>
        <taxon>Bdelloidea</taxon>
        <taxon>Philodinida</taxon>
        <taxon>Philodinidae</taxon>
        <taxon>Rotaria</taxon>
    </lineage>
</organism>
<proteinExistence type="predicted"/>
<evidence type="ECO:0000313" key="1">
    <source>
        <dbReference type="EMBL" id="CAF4781635.1"/>
    </source>
</evidence>
<reference evidence="1" key="1">
    <citation type="submission" date="2021-02" db="EMBL/GenBank/DDBJ databases">
        <authorList>
            <person name="Nowell W R."/>
        </authorList>
    </citation>
    <scope>NUCLEOTIDE SEQUENCE</scope>
</reference>
<evidence type="ECO:0000313" key="3">
    <source>
        <dbReference type="Proteomes" id="UP000681967"/>
    </source>
</evidence>
<feature type="non-terminal residue" evidence="1">
    <location>
        <position position="1"/>
    </location>
</feature>